<dbReference type="EMBL" id="CAJNNV010025806">
    <property type="protein sequence ID" value="CAE8616173.1"/>
    <property type="molecule type" value="Genomic_DNA"/>
</dbReference>
<evidence type="ECO:0000256" key="1">
    <source>
        <dbReference type="SAM" id="MobiDB-lite"/>
    </source>
</evidence>
<dbReference type="OrthoDB" id="475939at2759"/>
<dbReference type="Proteomes" id="UP000654075">
    <property type="component" value="Unassembled WGS sequence"/>
</dbReference>
<organism evidence="2 3">
    <name type="scientific">Polarella glacialis</name>
    <name type="common">Dinoflagellate</name>
    <dbReference type="NCBI Taxonomy" id="89957"/>
    <lineage>
        <taxon>Eukaryota</taxon>
        <taxon>Sar</taxon>
        <taxon>Alveolata</taxon>
        <taxon>Dinophyceae</taxon>
        <taxon>Suessiales</taxon>
        <taxon>Suessiaceae</taxon>
        <taxon>Polarella</taxon>
    </lineage>
</organism>
<evidence type="ECO:0000313" key="3">
    <source>
        <dbReference type="Proteomes" id="UP000654075"/>
    </source>
</evidence>
<sequence length="168" mass="18504">MTAPAPWRDPRFHSVDHRRSFEQTCLRGVVHTTMQAAGHAPGDKPTVMVTPRDYARAAEPPSTLKLLTASHTSDPRFPEGSGLGPRQHPGGLEWRRRRTQELDHSLGCTAGAFNVAIPEMRSAGISTKKRGEMCMMGWHAYKQTIRMMDNEGGRMVASCPDLKALVAA</sequence>
<accession>A0A813FV59</accession>
<comment type="caution">
    <text evidence="2">The sequence shown here is derived from an EMBL/GenBank/DDBJ whole genome shotgun (WGS) entry which is preliminary data.</text>
</comment>
<gene>
    <name evidence="2" type="ORF">PGLA1383_LOCUS33876</name>
</gene>
<feature type="region of interest" description="Disordered" evidence="1">
    <location>
        <begin position="71"/>
        <end position="92"/>
    </location>
</feature>
<name>A0A813FV59_POLGL</name>
<keyword evidence="3" id="KW-1185">Reference proteome</keyword>
<evidence type="ECO:0000313" key="2">
    <source>
        <dbReference type="EMBL" id="CAE8616173.1"/>
    </source>
</evidence>
<reference evidence="2" key="1">
    <citation type="submission" date="2021-02" db="EMBL/GenBank/DDBJ databases">
        <authorList>
            <person name="Dougan E. K."/>
            <person name="Rhodes N."/>
            <person name="Thang M."/>
            <person name="Chan C."/>
        </authorList>
    </citation>
    <scope>NUCLEOTIDE SEQUENCE</scope>
</reference>
<proteinExistence type="predicted"/>
<dbReference type="AlphaFoldDB" id="A0A813FV59"/>
<protein>
    <submittedName>
        <fullName evidence="2">Uncharacterized protein</fullName>
    </submittedName>
</protein>